<dbReference type="PANTHER" id="PTHR46732">
    <property type="entry name" value="ATP-DEPENDENT PROTEASE LA (LON) DOMAIN PROTEIN"/>
    <property type="match status" value="1"/>
</dbReference>
<evidence type="ECO:0000313" key="2">
    <source>
        <dbReference type="EMBL" id="RPA56850.1"/>
    </source>
</evidence>
<evidence type="ECO:0000259" key="1">
    <source>
        <dbReference type="PROSITE" id="PS51787"/>
    </source>
</evidence>
<dbReference type="AlphaFoldDB" id="A0A3N4GE17"/>
<dbReference type="PROSITE" id="PS51787">
    <property type="entry name" value="LON_N"/>
    <property type="match status" value="1"/>
</dbReference>
<dbReference type="Pfam" id="PF02190">
    <property type="entry name" value="LON_substr_bdg"/>
    <property type="match status" value="1"/>
</dbReference>
<dbReference type="EMBL" id="RKMH01000022">
    <property type="protein sequence ID" value="RPA56850.1"/>
    <property type="molecule type" value="Genomic_DNA"/>
</dbReference>
<dbReference type="PANTHER" id="PTHR46732:SF8">
    <property type="entry name" value="ATP-DEPENDENT PROTEASE LA (LON) DOMAIN PROTEIN"/>
    <property type="match status" value="1"/>
</dbReference>
<organism evidence="2 3">
    <name type="scientific">Gordonia oryzae</name>
    <dbReference type="NCBI Taxonomy" id="2487349"/>
    <lineage>
        <taxon>Bacteria</taxon>
        <taxon>Bacillati</taxon>
        <taxon>Actinomycetota</taxon>
        <taxon>Actinomycetes</taxon>
        <taxon>Mycobacteriales</taxon>
        <taxon>Gordoniaceae</taxon>
        <taxon>Gordonia</taxon>
    </lineage>
</organism>
<accession>A0A3N4GE17</accession>
<dbReference type="InterPro" id="IPR015947">
    <property type="entry name" value="PUA-like_sf"/>
</dbReference>
<comment type="caution">
    <text evidence="2">The sequence shown here is derived from an EMBL/GenBank/DDBJ whole genome shotgun (WGS) entry which is preliminary data.</text>
</comment>
<gene>
    <name evidence="2" type="ORF">EF294_20455</name>
</gene>
<dbReference type="Proteomes" id="UP000267536">
    <property type="component" value="Unassembled WGS sequence"/>
</dbReference>
<evidence type="ECO:0000313" key="3">
    <source>
        <dbReference type="Proteomes" id="UP000267536"/>
    </source>
</evidence>
<sequence length="213" mass="22902">MFPLGSALLPGESLPLRIFEPRYRQMLRDCLAGDASPGGSNADDPPPSGFGVVLIARGREVGGGDVRHDVGTFANIDTAVTQSDGQALLSCTGTWRFRVVDWLSDDPYPRALIRPLSEPSLDDASVQRLIGIGARVRQLVEESFAARGVPLDDDVPLFDAADLATVGIFGWAGRLPIGPADRQELLEAADYPARCHVFDEAVVTMEARIRFGA</sequence>
<name>A0A3N4GE17_9ACTN</name>
<proteinExistence type="predicted"/>
<dbReference type="SUPFAM" id="SSF88697">
    <property type="entry name" value="PUA domain-like"/>
    <property type="match status" value="1"/>
</dbReference>
<dbReference type="Gene3D" id="2.30.130.40">
    <property type="entry name" value="LON domain-like"/>
    <property type="match status" value="1"/>
</dbReference>
<dbReference type="RefSeq" id="WP_123932850.1">
    <property type="nucleotide sequence ID" value="NZ_JBPSDP010000021.1"/>
</dbReference>
<feature type="domain" description="Lon N-terminal" evidence="1">
    <location>
        <begin position="1"/>
        <end position="206"/>
    </location>
</feature>
<protein>
    <submittedName>
        <fullName evidence="2">Peptidase S16</fullName>
    </submittedName>
</protein>
<dbReference type="OrthoDB" id="25394at2"/>
<dbReference type="InterPro" id="IPR046336">
    <property type="entry name" value="Lon_prtase_N_sf"/>
</dbReference>
<dbReference type="InterPro" id="IPR003111">
    <property type="entry name" value="Lon_prtase_N"/>
</dbReference>
<keyword evidence="3" id="KW-1185">Reference proteome</keyword>
<reference evidence="2 3" key="1">
    <citation type="submission" date="2018-11" db="EMBL/GenBank/DDBJ databases">
        <title>Draft genome sequence of Gordonia sp. RS15-1S isolated from rice stems.</title>
        <authorList>
            <person name="Muangham S."/>
        </authorList>
    </citation>
    <scope>NUCLEOTIDE SEQUENCE [LARGE SCALE GENOMIC DNA]</scope>
    <source>
        <strain evidence="2 3">RS15-1S</strain>
    </source>
</reference>
<dbReference type="SMART" id="SM00464">
    <property type="entry name" value="LON"/>
    <property type="match status" value="1"/>
</dbReference>